<dbReference type="AlphaFoldDB" id="A0A6C0J8S6"/>
<reference evidence="2" key="1">
    <citation type="journal article" date="2020" name="Nature">
        <title>Giant virus diversity and host interactions through global metagenomics.</title>
        <authorList>
            <person name="Schulz F."/>
            <person name="Roux S."/>
            <person name="Paez-Espino D."/>
            <person name="Jungbluth S."/>
            <person name="Walsh D.A."/>
            <person name="Denef V.J."/>
            <person name="McMahon K.D."/>
            <person name="Konstantinidis K.T."/>
            <person name="Eloe-Fadrosh E.A."/>
            <person name="Kyrpides N.C."/>
            <person name="Woyke T."/>
        </authorList>
    </citation>
    <scope>NUCLEOTIDE SEQUENCE</scope>
    <source>
        <strain evidence="2">GVMAG-M-3300025880-75</strain>
    </source>
</reference>
<proteinExistence type="predicted"/>
<accession>A0A6C0J8S6</accession>
<dbReference type="PANTHER" id="PTHR46609">
    <property type="entry name" value="EXONUCLEASE, PHAGE-TYPE/RECB, C-TERMINAL DOMAIN-CONTAINING PROTEIN"/>
    <property type="match status" value="1"/>
</dbReference>
<dbReference type="InterPro" id="IPR019080">
    <property type="entry name" value="YqaJ_viral_recombinase"/>
</dbReference>
<dbReference type="SUPFAM" id="SSF52980">
    <property type="entry name" value="Restriction endonuclease-like"/>
    <property type="match status" value="1"/>
</dbReference>
<feature type="domain" description="YqaJ viral recombinase" evidence="1">
    <location>
        <begin position="142"/>
        <end position="275"/>
    </location>
</feature>
<dbReference type="Gene3D" id="3.90.320.10">
    <property type="match status" value="1"/>
</dbReference>
<sequence>MDTYWNDLIVLRDISKEIEESATEQEYFNDNDVDDFKETISYFIEDWLNAHIKLYKEYDFEQIMYESLYGVILENYGFIVDSLNFDLESAISDAMEIYFYKNHNCRSYEGTTIVVQPDKKRIQKLLKKYENVEQPEQLTEAWFNFRREGLSASDIWKAIDSQAAKNNLIYGKCKPIDIAKKGNSVNIESPFHNGHKFEPLSIMHYEFDFNTTVGEFGCKAHSDYPFLRASPDGINTDENNSLYGRLVEVKNPVSRKLSGTPKKDYWIQMQIQMEVWDLDECDFLETVFKSYENEEEFNNDGNSYIRTSNGLRKGIMIHFYYNEKPYYEYTPVDISKKDFDSWYDTIMEKNKHMTWVKNGYWYLEDYSCVLVPRNKKWFKAVYPDFKELWDTILSERVSGYEHRKPKKTSKTSKKITPTTLKKLETDTKILFFDTNISPKINDKQNIVIRVRTESFDKIN</sequence>
<dbReference type="InterPro" id="IPR011335">
    <property type="entry name" value="Restrct_endonuc-II-like"/>
</dbReference>
<evidence type="ECO:0000259" key="1">
    <source>
        <dbReference type="Pfam" id="PF09588"/>
    </source>
</evidence>
<dbReference type="InterPro" id="IPR051703">
    <property type="entry name" value="NF-kappa-B_Signaling_Reg"/>
</dbReference>
<dbReference type="EMBL" id="MN740355">
    <property type="protein sequence ID" value="QHU02155.1"/>
    <property type="molecule type" value="Genomic_DNA"/>
</dbReference>
<organism evidence="2">
    <name type="scientific">viral metagenome</name>
    <dbReference type="NCBI Taxonomy" id="1070528"/>
    <lineage>
        <taxon>unclassified sequences</taxon>
        <taxon>metagenomes</taxon>
        <taxon>organismal metagenomes</taxon>
    </lineage>
</organism>
<dbReference type="PANTHER" id="PTHR46609:SF6">
    <property type="entry name" value="EXONUCLEASE, PHAGE-TYPE_RECB, C-TERMINAL DOMAIN-CONTAINING PROTEIN-RELATED"/>
    <property type="match status" value="1"/>
</dbReference>
<protein>
    <recommendedName>
        <fullName evidence="1">YqaJ viral recombinase domain-containing protein</fullName>
    </recommendedName>
</protein>
<name>A0A6C0J8S6_9ZZZZ</name>
<evidence type="ECO:0000313" key="2">
    <source>
        <dbReference type="EMBL" id="QHU02155.1"/>
    </source>
</evidence>
<dbReference type="InterPro" id="IPR011604">
    <property type="entry name" value="PDDEXK-like_dom_sf"/>
</dbReference>
<dbReference type="Pfam" id="PF09588">
    <property type="entry name" value="YqaJ"/>
    <property type="match status" value="1"/>
</dbReference>